<feature type="compositionally biased region" description="Acidic residues" evidence="1">
    <location>
        <begin position="63"/>
        <end position="76"/>
    </location>
</feature>
<feature type="compositionally biased region" description="Polar residues" evidence="1">
    <location>
        <begin position="1"/>
        <end position="11"/>
    </location>
</feature>
<protein>
    <recommendedName>
        <fullName evidence="4">Sugar ABC transporter ATPase</fullName>
    </recommendedName>
</protein>
<organism evidence="2 3">
    <name type="scientific">Kocuria aegyptia</name>
    <dbReference type="NCBI Taxonomy" id="330943"/>
    <lineage>
        <taxon>Bacteria</taxon>
        <taxon>Bacillati</taxon>
        <taxon>Actinomycetota</taxon>
        <taxon>Actinomycetes</taxon>
        <taxon>Micrococcales</taxon>
        <taxon>Micrococcaceae</taxon>
        <taxon>Kocuria</taxon>
    </lineage>
</organism>
<proteinExistence type="predicted"/>
<accession>A0ABP4X9Z2</accession>
<name>A0ABP4X9Z2_9MICC</name>
<reference evidence="3" key="1">
    <citation type="journal article" date="2019" name="Int. J. Syst. Evol. Microbiol.">
        <title>The Global Catalogue of Microorganisms (GCM) 10K type strain sequencing project: providing services to taxonomists for standard genome sequencing and annotation.</title>
        <authorList>
            <consortium name="The Broad Institute Genomics Platform"/>
            <consortium name="The Broad Institute Genome Sequencing Center for Infectious Disease"/>
            <person name="Wu L."/>
            <person name="Ma J."/>
        </authorList>
    </citation>
    <scope>NUCLEOTIDE SEQUENCE [LARGE SCALE GENOMIC DNA]</scope>
    <source>
        <strain evidence="3">JCM 14735</strain>
    </source>
</reference>
<evidence type="ECO:0000256" key="1">
    <source>
        <dbReference type="SAM" id="MobiDB-lite"/>
    </source>
</evidence>
<evidence type="ECO:0000313" key="2">
    <source>
        <dbReference type="EMBL" id="GAA1771328.1"/>
    </source>
</evidence>
<evidence type="ECO:0008006" key="4">
    <source>
        <dbReference type="Google" id="ProtNLM"/>
    </source>
</evidence>
<dbReference type="RefSeq" id="WP_344124130.1">
    <property type="nucleotide sequence ID" value="NZ_BAAAOA010000046.1"/>
</dbReference>
<dbReference type="Proteomes" id="UP001501204">
    <property type="component" value="Unassembled WGS sequence"/>
</dbReference>
<dbReference type="EMBL" id="BAAAOA010000046">
    <property type="protein sequence ID" value="GAA1771328.1"/>
    <property type="molecule type" value="Genomic_DNA"/>
</dbReference>
<evidence type="ECO:0000313" key="3">
    <source>
        <dbReference type="Proteomes" id="UP001501204"/>
    </source>
</evidence>
<keyword evidence="3" id="KW-1185">Reference proteome</keyword>
<comment type="caution">
    <text evidence="2">The sequence shown here is derived from an EMBL/GenBank/DDBJ whole genome shotgun (WGS) entry which is preliminary data.</text>
</comment>
<feature type="region of interest" description="Disordered" evidence="1">
    <location>
        <begin position="1"/>
        <end position="76"/>
    </location>
</feature>
<gene>
    <name evidence="2" type="ORF">GCM10009767_31600</name>
</gene>
<sequence>MSDVPGSSSEYNEADRLEQSIDALPPEMDDQDVEASAHTPDRSEASSLEANPADIEEQHQEVDLGEPEEGSTLEEM</sequence>